<dbReference type="KEGG" id="micc:AUP74_00288"/>
<dbReference type="Proteomes" id="UP000095672">
    <property type="component" value="Chromosome"/>
</dbReference>
<protein>
    <submittedName>
        <fullName evidence="1">Uncharacterized protein</fullName>
    </submittedName>
</protein>
<dbReference type="OrthoDB" id="5734627at2"/>
<name>A0A1C9W3N9_9GAMM</name>
<organism evidence="1 2">
    <name type="scientific">Microbulbifer aggregans</name>
    <dbReference type="NCBI Taxonomy" id="1769779"/>
    <lineage>
        <taxon>Bacteria</taxon>
        <taxon>Pseudomonadati</taxon>
        <taxon>Pseudomonadota</taxon>
        <taxon>Gammaproteobacteria</taxon>
        <taxon>Cellvibrionales</taxon>
        <taxon>Microbulbiferaceae</taxon>
        <taxon>Microbulbifer</taxon>
    </lineage>
</organism>
<evidence type="ECO:0000313" key="2">
    <source>
        <dbReference type="Proteomes" id="UP000095672"/>
    </source>
</evidence>
<accession>A0A1C9W3N9</accession>
<evidence type="ECO:0000313" key="1">
    <source>
        <dbReference type="EMBL" id="AOS95760.1"/>
    </source>
</evidence>
<dbReference type="RefSeq" id="WP_069945992.1">
    <property type="nucleotide sequence ID" value="NZ_CP014143.1"/>
</dbReference>
<dbReference type="EMBL" id="CP014143">
    <property type="protein sequence ID" value="AOS95760.1"/>
    <property type="molecule type" value="Genomic_DNA"/>
</dbReference>
<dbReference type="AlphaFoldDB" id="A0A1C9W3N9"/>
<gene>
    <name evidence="1" type="ORF">AUP74_00288</name>
</gene>
<sequence>MTDVATAYTVPEKQDVTFNFTLQPTGADQQWEFKDKNSGEAIETIHIIFEGAKANPGNSGKATLVIELIGTEMVFADHQKVGGNEDGMETYDEVNGGLGAIKKAKKMEGSPQFLEIDLKANKQTANGFSFKWAAQDASGAVVLSADPDAKLEPL</sequence>
<proteinExistence type="predicted"/>
<reference evidence="2" key="1">
    <citation type="submission" date="2016-01" db="EMBL/GenBank/DDBJ databases">
        <title>Complete genome sequence of Microbulbifer sp. CCB-MM1, a halophile isolated from Matang Mangrove Forest, Perak.</title>
        <authorList>
            <person name="Moh T.H."/>
            <person name="Dinesh B."/>
            <person name="Lau N.-S."/>
            <person name="Go F."/>
            <person name="Alexander Chong S.-C."/>
        </authorList>
    </citation>
    <scope>NUCLEOTIDE SEQUENCE [LARGE SCALE GENOMIC DNA]</scope>
    <source>
        <strain evidence="2">CCB-MM1</strain>
    </source>
</reference>
<dbReference type="PATRIC" id="fig|1769779.3.peg.285"/>
<keyword evidence="2" id="KW-1185">Reference proteome</keyword>